<keyword evidence="2 7" id="KW-0732">Signal</keyword>
<dbReference type="PANTHER" id="PTHR35535:SF1">
    <property type="entry name" value="HEAT SHOCK PROTEIN HSLJ"/>
    <property type="match status" value="1"/>
</dbReference>
<dbReference type="InterPro" id="IPR005184">
    <property type="entry name" value="DUF306_Meta_HslJ"/>
</dbReference>
<dbReference type="PANTHER" id="PTHR35535">
    <property type="entry name" value="HEAT SHOCK PROTEIN HSLJ"/>
    <property type="match status" value="1"/>
</dbReference>
<feature type="region of interest" description="Disordered" evidence="6">
    <location>
        <begin position="199"/>
        <end position="220"/>
    </location>
</feature>
<dbReference type="RefSeq" id="WP_211430306.1">
    <property type="nucleotide sequence ID" value="NZ_CP072649.1"/>
</dbReference>
<feature type="compositionally biased region" description="Pro residues" evidence="6">
    <location>
        <begin position="206"/>
        <end position="218"/>
    </location>
</feature>
<dbReference type="InterPro" id="IPR038670">
    <property type="entry name" value="HslJ-like_sf"/>
</dbReference>
<evidence type="ECO:0000256" key="6">
    <source>
        <dbReference type="SAM" id="MobiDB-lite"/>
    </source>
</evidence>
<feature type="chain" id="PRO_5046208996" evidence="7">
    <location>
        <begin position="27"/>
        <end position="333"/>
    </location>
</feature>
<dbReference type="EMBL" id="CP072649">
    <property type="protein sequence ID" value="QUW04417.1"/>
    <property type="molecule type" value="Genomic_DNA"/>
</dbReference>
<dbReference type="Gene3D" id="2.40.128.270">
    <property type="match status" value="1"/>
</dbReference>
<gene>
    <name evidence="9" type="ORF">J8C06_11505</name>
</gene>
<evidence type="ECO:0000313" key="10">
    <source>
        <dbReference type="Proteomes" id="UP000676506"/>
    </source>
</evidence>
<sequence>MRLSDRAARYLSLLLFTAAMPAAVLGQPGSWLDRPLTNWNRPAGRPATLPEPPPVPDIAAPAICNEQLRKPMSTAERAILSRGWKLYGATQTFDRLQVVMATTGLDGMCRPLGYQAFIYWDGRYAGTLSPVAMNARADGALIDVHLVSATRIVAEFSRYAAGDAACCPSRTATVTYSLQPDASPTVQAESVTHRAACPRASEEPPVEPVNPAPEPPVGAPGDLTGKRWTLIEIEGESVNVDEPFIEFDVRTRRFTGSDGCNRFSGSYTVRGTSLTLGRPVGTKRACLDEAVRKLETRFNRALARVNQFEIQGSRLTLYDGRRRLMVLAVKGRD</sequence>
<evidence type="ECO:0000256" key="4">
    <source>
        <dbReference type="ARBA" id="ARBA00023139"/>
    </source>
</evidence>
<dbReference type="Proteomes" id="UP000676506">
    <property type="component" value="Chromosome 2"/>
</dbReference>
<reference evidence="9 10" key="1">
    <citation type="submission" date="2021-03" db="EMBL/GenBank/DDBJ databases">
        <title>Genomic and phenotypic characterization of Chloracidobacterium isolates provides evidence for multiple species.</title>
        <authorList>
            <person name="Saini M.K."/>
            <person name="Costas A.M.G."/>
            <person name="Tank M."/>
            <person name="Bryant D.A."/>
        </authorList>
    </citation>
    <scope>NUCLEOTIDE SEQUENCE [LARGE SCALE GENOMIC DNA]</scope>
    <source>
        <strain evidence="9 10">BV2-C</strain>
    </source>
</reference>
<evidence type="ECO:0000256" key="2">
    <source>
        <dbReference type="ARBA" id="ARBA00022729"/>
    </source>
</evidence>
<dbReference type="InterPro" id="IPR025971">
    <property type="entry name" value="LppP/LprE"/>
</dbReference>
<proteinExistence type="predicted"/>
<organism evidence="9 10">
    <name type="scientific">Chloracidobacterium validum</name>
    <dbReference type="NCBI Taxonomy" id="2821543"/>
    <lineage>
        <taxon>Bacteria</taxon>
        <taxon>Pseudomonadati</taxon>
        <taxon>Acidobacteriota</taxon>
        <taxon>Terriglobia</taxon>
        <taxon>Terriglobales</taxon>
        <taxon>Acidobacteriaceae</taxon>
        <taxon>Chloracidobacterium</taxon>
    </lineage>
</organism>
<dbReference type="InterPro" id="IPR053147">
    <property type="entry name" value="Hsp_HslJ-like"/>
</dbReference>
<evidence type="ECO:0000259" key="8">
    <source>
        <dbReference type="Pfam" id="PF03724"/>
    </source>
</evidence>
<evidence type="ECO:0000256" key="7">
    <source>
        <dbReference type="SAM" id="SignalP"/>
    </source>
</evidence>
<keyword evidence="3" id="KW-0472">Membrane</keyword>
<evidence type="ECO:0000256" key="1">
    <source>
        <dbReference type="ARBA" id="ARBA00022475"/>
    </source>
</evidence>
<keyword evidence="1" id="KW-1003">Cell membrane</keyword>
<keyword evidence="10" id="KW-1185">Reference proteome</keyword>
<accession>A0ABX8BBV6</accession>
<keyword evidence="4" id="KW-0564">Palmitate</keyword>
<feature type="signal peptide" evidence="7">
    <location>
        <begin position="1"/>
        <end position="26"/>
    </location>
</feature>
<name>A0ABX8BBV6_9BACT</name>
<protein>
    <submittedName>
        <fullName evidence="9">META domain-containing protein</fullName>
    </submittedName>
</protein>
<dbReference type="Pfam" id="PF14041">
    <property type="entry name" value="Lipoprotein_21"/>
    <property type="match status" value="1"/>
</dbReference>
<evidence type="ECO:0000313" key="9">
    <source>
        <dbReference type="EMBL" id="QUW04417.1"/>
    </source>
</evidence>
<keyword evidence="5" id="KW-0449">Lipoprotein</keyword>
<evidence type="ECO:0000256" key="5">
    <source>
        <dbReference type="ARBA" id="ARBA00023288"/>
    </source>
</evidence>
<dbReference type="Pfam" id="PF03724">
    <property type="entry name" value="META"/>
    <property type="match status" value="1"/>
</dbReference>
<evidence type="ECO:0000256" key="3">
    <source>
        <dbReference type="ARBA" id="ARBA00023136"/>
    </source>
</evidence>
<feature type="domain" description="DUF306" evidence="8">
    <location>
        <begin position="222"/>
        <end position="325"/>
    </location>
</feature>